<comment type="caution">
    <text evidence="2">The sequence shown here is derived from an EMBL/GenBank/DDBJ whole genome shotgun (WGS) entry which is preliminary data.</text>
</comment>
<feature type="transmembrane region" description="Helical" evidence="1">
    <location>
        <begin position="455"/>
        <end position="476"/>
    </location>
</feature>
<dbReference type="EMBL" id="JABRWJ010000002">
    <property type="protein sequence ID" value="NRF66374.1"/>
    <property type="molecule type" value="Genomic_DNA"/>
</dbReference>
<sequence>MALERFIHLAWDLTALLNAADPKAARPERHTWLVRLVEWLRHGEAERGPDETPRPVLRLKHLLNVLERHDEPRQRIVALLGRFWRETDLAALFADFGFTARRDVWGEIGERLRLRFLPATPDTDDPGVLFALLFTDDGDAAWLRAIDETTLRRLAALFAVARADGQATHGSASTNGNGADWRAPLLQGMTWLVSAIHAAGLAPQLRRRMSPGLLADRPFEQLVRAGEAVADALSGGDDAAMRRHVTFLRALLERCHRAAASVTAHLEEFGVSVHIVFELEQLDARIRRLEALLGVLLSDVPQRELQQLLAELVALSRERFSLRALLARQYSLLARKVAERHAETGEHYITRTRAEYRAMLAKASGGGGVIALTVFLKFGLLALGLAPFWNGFAAGLNYALCFIAIHLLHWTVATKQPAMTAPAMAEKLANVTDEAAVEDFVDEVAHLVRSQIAGIVGNLAMVIPVVLALQWLAWWVFGRPLVGDADAVHVLHSLPIVGPTLLYAAFTGILLFGSSFIAGWVENWFVYHRLDSALAHHPAIVARLGASRASRWAHWWRHNISGLAANASLGLLLGLVPTLFAFIGLPIDVRHVTLSTGQLAAAASTLGWATLQMPVFWSCVASLPLIGVLNLGVSFWLALRVALRSRGITLSDQRRLYAAIRRRVRERPRSFLLPD</sequence>
<keyword evidence="1" id="KW-0812">Transmembrane</keyword>
<proteinExistence type="predicted"/>
<evidence type="ECO:0000313" key="3">
    <source>
        <dbReference type="Proteomes" id="UP000737171"/>
    </source>
</evidence>
<evidence type="ECO:0000256" key="1">
    <source>
        <dbReference type="SAM" id="Phobius"/>
    </source>
</evidence>
<reference evidence="2 3" key="1">
    <citation type="submission" date="2020-05" db="EMBL/GenBank/DDBJ databases">
        <title>Aquincola sp. isolate from soil.</title>
        <authorList>
            <person name="Han J."/>
            <person name="Kim D.-U."/>
        </authorList>
    </citation>
    <scope>NUCLEOTIDE SEQUENCE [LARGE SCALE GENOMIC DNA]</scope>
    <source>
        <strain evidence="2 3">S2</strain>
    </source>
</reference>
<dbReference type="Proteomes" id="UP000737171">
    <property type="component" value="Unassembled WGS sequence"/>
</dbReference>
<dbReference type="InterPro" id="IPR011385">
    <property type="entry name" value="Site-sp_rcmbase"/>
</dbReference>
<dbReference type="Pfam" id="PF10136">
    <property type="entry name" value="SpecificRecomb"/>
    <property type="match status" value="1"/>
</dbReference>
<feature type="transmembrane region" description="Helical" evidence="1">
    <location>
        <begin position="563"/>
        <end position="585"/>
    </location>
</feature>
<accession>A0ABX2ECX7</accession>
<protein>
    <submittedName>
        <fullName evidence="2">Site-specific recombinase</fullName>
    </submittedName>
</protein>
<feature type="transmembrane region" description="Helical" evidence="1">
    <location>
        <begin position="496"/>
        <end position="521"/>
    </location>
</feature>
<keyword evidence="3" id="KW-1185">Reference proteome</keyword>
<evidence type="ECO:0000313" key="2">
    <source>
        <dbReference type="EMBL" id="NRF66374.1"/>
    </source>
</evidence>
<name>A0ABX2ECX7_9BURK</name>
<dbReference type="PIRSF" id="PIRSF015380">
    <property type="entry name" value="Site-sp_rcmb"/>
    <property type="match status" value="1"/>
</dbReference>
<gene>
    <name evidence="2" type="ORF">HLB44_05190</name>
</gene>
<organism evidence="2 3">
    <name type="scientific">Pseudaquabacterium terrae</name>
    <dbReference type="NCBI Taxonomy" id="2732868"/>
    <lineage>
        <taxon>Bacteria</taxon>
        <taxon>Pseudomonadati</taxon>
        <taxon>Pseudomonadota</taxon>
        <taxon>Betaproteobacteria</taxon>
        <taxon>Burkholderiales</taxon>
        <taxon>Sphaerotilaceae</taxon>
        <taxon>Pseudaquabacterium</taxon>
    </lineage>
</organism>
<keyword evidence="1" id="KW-1133">Transmembrane helix</keyword>
<feature type="transmembrane region" description="Helical" evidence="1">
    <location>
        <begin position="395"/>
        <end position="413"/>
    </location>
</feature>
<feature type="transmembrane region" description="Helical" evidence="1">
    <location>
        <begin position="615"/>
        <end position="639"/>
    </location>
</feature>
<keyword evidence="1" id="KW-0472">Membrane</keyword>